<keyword evidence="3 4" id="KW-0472">Membrane</keyword>
<reference evidence="6 7" key="1">
    <citation type="submission" date="2019-01" db="EMBL/GenBank/DDBJ databases">
        <title>Zoogloea oleivorans genome sequencing and assembly.</title>
        <authorList>
            <person name="Tancsics A."/>
            <person name="Farkas M."/>
            <person name="Kriszt B."/>
            <person name="Maroti G."/>
            <person name="Horvath B."/>
        </authorList>
    </citation>
    <scope>NUCLEOTIDE SEQUENCE [LARGE SCALE GENOMIC DNA]</scope>
    <source>
        <strain evidence="6 7">Buc</strain>
    </source>
</reference>
<dbReference type="GO" id="GO:0022857">
    <property type="term" value="F:transmembrane transporter activity"/>
    <property type="evidence" value="ECO:0007669"/>
    <property type="project" value="InterPro"/>
</dbReference>
<dbReference type="Gene3D" id="1.20.1250.20">
    <property type="entry name" value="MFS general substrate transporter like domains"/>
    <property type="match status" value="1"/>
</dbReference>
<evidence type="ECO:0000256" key="3">
    <source>
        <dbReference type="ARBA" id="ARBA00023136"/>
    </source>
</evidence>
<dbReference type="AlphaFoldDB" id="A0A6C2D6I4"/>
<gene>
    <name evidence="6" type="ORF">ETQ85_03890</name>
</gene>
<feature type="transmembrane region" description="Helical" evidence="4">
    <location>
        <begin position="272"/>
        <end position="290"/>
    </location>
</feature>
<evidence type="ECO:0000256" key="4">
    <source>
        <dbReference type="SAM" id="Phobius"/>
    </source>
</evidence>
<proteinExistence type="predicted"/>
<feature type="transmembrane region" description="Helical" evidence="4">
    <location>
        <begin position="360"/>
        <end position="380"/>
    </location>
</feature>
<evidence type="ECO:0000259" key="5">
    <source>
        <dbReference type="PROSITE" id="PS50850"/>
    </source>
</evidence>
<protein>
    <submittedName>
        <fullName evidence="6">MFS transporter</fullName>
    </submittedName>
</protein>
<dbReference type="OrthoDB" id="8558006at2"/>
<sequence length="391" mass="40597">MNRNVVLLALSQALMMTVISLVLSSSALVGISLSVSAGLATVPLAAQYLATMLSLHVLSSLMARFGRRPVFIGGALVGAAGLALAVIGILLGSFVVFALAGLGVGVLGAAGQFYRFAAVDAVPPEQKGQAISLTLTGGVLAAFLGPFIARNTRDWLGTPFLGSFLVLVGVALLAALLAFFLRLPSPLPAAVLRQPRPLREIARQGRFRLALAGGVVGYAIMNLLMTATPLAMMCARLDFAATATVIQWHLVAMFAPSFLTGSLIRRLGVMQVMLLGGALTLAAIGVALSGDELRHFGIALALVGIGWNFMYVGATTLLTETYREEEKARVQAGNDGLVFLGVTVATLSAGPLVDGLGWEWVNAAAVLPVLLVMAGVLIALRRTRPVLASSA</sequence>
<dbReference type="InterPro" id="IPR036259">
    <property type="entry name" value="MFS_trans_sf"/>
</dbReference>
<comment type="caution">
    <text evidence="6">The sequence shown here is derived from an EMBL/GenBank/DDBJ whole genome shotgun (WGS) entry which is preliminary data.</text>
</comment>
<dbReference type="Proteomes" id="UP000389128">
    <property type="component" value="Unassembled WGS sequence"/>
</dbReference>
<keyword evidence="2 4" id="KW-1133">Transmembrane helix</keyword>
<feature type="transmembrane region" description="Helical" evidence="4">
    <location>
        <begin position="97"/>
        <end position="118"/>
    </location>
</feature>
<evidence type="ECO:0000313" key="6">
    <source>
        <dbReference type="EMBL" id="TYC61209.1"/>
    </source>
</evidence>
<dbReference type="SUPFAM" id="SSF103473">
    <property type="entry name" value="MFS general substrate transporter"/>
    <property type="match status" value="1"/>
</dbReference>
<dbReference type="InterPro" id="IPR020846">
    <property type="entry name" value="MFS_dom"/>
</dbReference>
<feature type="transmembrane region" description="Helical" evidence="4">
    <location>
        <begin position="37"/>
        <end position="58"/>
    </location>
</feature>
<evidence type="ECO:0000256" key="2">
    <source>
        <dbReference type="ARBA" id="ARBA00022989"/>
    </source>
</evidence>
<dbReference type="PANTHER" id="PTHR23534:SF1">
    <property type="entry name" value="MAJOR FACILITATOR SUPERFAMILY PROTEIN"/>
    <property type="match status" value="1"/>
</dbReference>
<accession>A0A6C2D6I4</accession>
<keyword evidence="1 4" id="KW-0812">Transmembrane</keyword>
<dbReference type="PROSITE" id="PS50850">
    <property type="entry name" value="MFS"/>
    <property type="match status" value="1"/>
</dbReference>
<dbReference type="EMBL" id="SDKK01000003">
    <property type="protein sequence ID" value="TYC61209.1"/>
    <property type="molecule type" value="Genomic_DNA"/>
</dbReference>
<dbReference type="RefSeq" id="WP_148577743.1">
    <property type="nucleotide sequence ID" value="NZ_SDKK01000003.1"/>
</dbReference>
<feature type="transmembrane region" description="Helical" evidence="4">
    <location>
        <begin position="161"/>
        <end position="184"/>
    </location>
</feature>
<dbReference type="Pfam" id="PF07690">
    <property type="entry name" value="MFS_1"/>
    <property type="match status" value="1"/>
</dbReference>
<feature type="domain" description="Major facilitator superfamily (MFS) profile" evidence="5">
    <location>
        <begin position="1"/>
        <end position="386"/>
    </location>
</feature>
<evidence type="ECO:0000256" key="1">
    <source>
        <dbReference type="ARBA" id="ARBA00022692"/>
    </source>
</evidence>
<dbReference type="PANTHER" id="PTHR23534">
    <property type="entry name" value="MFS PERMEASE"/>
    <property type="match status" value="1"/>
</dbReference>
<feature type="transmembrane region" description="Helical" evidence="4">
    <location>
        <begin position="70"/>
        <end position="91"/>
    </location>
</feature>
<feature type="transmembrane region" description="Helical" evidence="4">
    <location>
        <begin position="130"/>
        <end position="149"/>
    </location>
</feature>
<organism evidence="6 7">
    <name type="scientific">Zoogloea oleivorans</name>
    <dbReference type="NCBI Taxonomy" id="1552750"/>
    <lineage>
        <taxon>Bacteria</taxon>
        <taxon>Pseudomonadati</taxon>
        <taxon>Pseudomonadota</taxon>
        <taxon>Betaproteobacteria</taxon>
        <taxon>Rhodocyclales</taxon>
        <taxon>Zoogloeaceae</taxon>
        <taxon>Zoogloea</taxon>
    </lineage>
</organism>
<keyword evidence="7" id="KW-1185">Reference proteome</keyword>
<dbReference type="InterPro" id="IPR011701">
    <property type="entry name" value="MFS"/>
</dbReference>
<feature type="transmembrane region" description="Helical" evidence="4">
    <location>
        <begin position="205"/>
        <end position="227"/>
    </location>
</feature>
<feature type="transmembrane region" description="Helical" evidence="4">
    <location>
        <begin position="337"/>
        <end position="354"/>
    </location>
</feature>
<feature type="transmembrane region" description="Helical" evidence="4">
    <location>
        <begin position="296"/>
        <end position="317"/>
    </location>
</feature>
<evidence type="ECO:0000313" key="7">
    <source>
        <dbReference type="Proteomes" id="UP000389128"/>
    </source>
</evidence>
<name>A0A6C2D6I4_9RHOO</name>
<feature type="transmembrane region" description="Helical" evidence="4">
    <location>
        <begin position="239"/>
        <end position="260"/>
    </location>
</feature>